<reference evidence="8" key="1">
    <citation type="submission" date="2016-11" db="UniProtKB">
        <authorList>
            <consortium name="WormBaseParasite"/>
        </authorList>
    </citation>
    <scope>IDENTIFICATION</scope>
</reference>
<keyword evidence="7" id="KW-1185">Reference proteome</keyword>
<evidence type="ECO:0000256" key="2">
    <source>
        <dbReference type="ARBA" id="ARBA00010743"/>
    </source>
</evidence>
<comment type="function">
    <text evidence="6">Component of the Mediator complex, a coactivator involved in the regulated transcription of nearly all RNA polymerase II-dependent genes. Mediator functions as a bridge to convey information from gene-specific regulatory proteins to the basal RNA polymerase II transcription machinery. Mediator is recruited to promoters by direct interactions with regulatory proteins and serves as a scaffold for the assembly of a functional preinitiation complex with RNA polymerase II and the general transcription factors.</text>
</comment>
<evidence type="ECO:0000256" key="6">
    <source>
        <dbReference type="RuleBase" id="RU364152"/>
    </source>
</evidence>
<dbReference type="GO" id="GO:0003713">
    <property type="term" value="F:transcription coactivator activity"/>
    <property type="evidence" value="ECO:0007669"/>
    <property type="project" value="TreeGrafter"/>
</dbReference>
<name>A0A1I7XZS3_9BILA</name>
<dbReference type="PANTHER" id="PTHR12465">
    <property type="entry name" value="UBIQUITIN SPECIFIC PROTEASE HOMOLOG 49"/>
    <property type="match status" value="1"/>
</dbReference>
<evidence type="ECO:0000256" key="5">
    <source>
        <dbReference type="ARBA" id="ARBA00031954"/>
    </source>
</evidence>
<keyword evidence="6" id="KW-0010">Activator</keyword>
<evidence type="ECO:0000313" key="7">
    <source>
        <dbReference type="Proteomes" id="UP000095287"/>
    </source>
</evidence>
<comment type="subunit">
    <text evidence="6">Component of the Mediator complex.</text>
</comment>
<dbReference type="Pfam" id="PF08612">
    <property type="entry name" value="Med20"/>
    <property type="match status" value="1"/>
</dbReference>
<keyword evidence="6" id="KW-0805">Transcription regulation</keyword>
<sequence length="202" mass="22619">MVGVAWVFEVPRLASDVNTALKDMGTELKGHYTVDCTIYNPSEKVKADEELRKEIQDCYLLHHSHYPESSFIQRGAINRRTAAIVDRGLDLLLTKVSSPVLVPDTAGKFEVTGNEYQLVDFYIRVGAALMNSNTKGVIVEIEYAPSALPSQCGGLLEEAVGQLFPELKLATPKFFLSHEEYIMADTVEQYLKVFQEMRQKAT</sequence>
<dbReference type="WBParaSite" id="L893_g11267.t1">
    <property type="protein sequence ID" value="L893_g11267.t1"/>
    <property type="gene ID" value="L893_g11267"/>
</dbReference>
<dbReference type="AlphaFoldDB" id="A0A1I7XZS3"/>
<evidence type="ECO:0000256" key="4">
    <source>
        <dbReference type="ARBA" id="ARBA00023242"/>
    </source>
</evidence>
<comment type="similarity">
    <text evidence="2 6">Belongs to the Mediator complex subunit 20 family.</text>
</comment>
<gene>
    <name evidence="6" type="primary">MED20</name>
</gene>
<proteinExistence type="inferred from homology"/>
<comment type="subcellular location">
    <subcellularLocation>
        <location evidence="1 6">Nucleus</location>
    </subcellularLocation>
</comment>
<organism evidence="7 8">
    <name type="scientific">Steinernema glaseri</name>
    <dbReference type="NCBI Taxonomy" id="37863"/>
    <lineage>
        <taxon>Eukaryota</taxon>
        <taxon>Metazoa</taxon>
        <taxon>Ecdysozoa</taxon>
        <taxon>Nematoda</taxon>
        <taxon>Chromadorea</taxon>
        <taxon>Rhabditida</taxon>
        <taxon>Tylenchina</taxon>
        <taxon>Panagrolaimomorpha</taxon>
        <taxon>Strongyloidoidea</taxon>
        <taxon>Steinernematidae</taxon>
        <taxon>Steinernema</taxon>
    </lineage>
</organism>
<dbReference type="InterPro" id="IPR013921">
    <property type="entry name" value="Mediator_Med20"/>
</dbReference>
<evidence type="ECO:0000256" key="1">
    <source>
        <dbReference type="ARBA" id="ARBA00004123"/>
    </source>
</evidence>
<dbReference type="Proteomes" id="UP000095287">
    <property type="component" value="Unplaced"/>
</dbReference>
<dbReference type="GO" id="GO:0006357">
    <property type="term" value="P:regulation of transcription by RNA polymerase II"/>
    <property type="evidence" value="ECO:0007669"/>
    <property type="project" value="InterPro"/>
</dbReference>
<evidence type="ECO:0000256" key="3">
    <source>
        <dbReference type="ARBA" id="ARBA00019690"/>
    </source>
</evidence>
<protein>
    <recommendedName>
        <fullName evidence="3 6">Mediator of RNA polymerase II transcription subunit 20</fullName>
    </recommendedName>
    <alternativeName>
        <fullName evidence="5 6">Mediator complex subunit 20</fullName>
    </alternativeName>
</protein>
<keyword evidence="4 6" id="KW-0539">Nucleus</keyword>
<keyword evidence="6" id="KW-0804">Transcription</keyword>
<dbReference type="GO" id="GO:0016592">
    <property type="term" value="C:mediator complex"/>
    <property type="evidence" value="ECO:0007669"/>
    <property type="project" value="InterPro"/>
</dbReference>
<accession>A0A1I7XZS3</accession>
<evidence type="ECO:0000313" key="8">
    <source>
        <dbReference type="WBParaSite" id="L893_g11267.t1"/>
    </source>
</evidence>
<dbReference type="PANTHER" id="PTHR12465:SF0">
    <property type="entry name" value="MEDIATOR OF RNA POLYMERASE II TRANSCRIPTION SUBUNIT 20"/>
    <property type="match status" value="1"/>
</dbReference>